<accession>A0A0S2TG10</accession>
<feature type="domain" description="SSD" evidence="7">
    <location>
        <begin position="247"/>
        <end position="372"/>
    </location>
</feature>
<keyword evidence="9" id="KW-1185">Reference proteome</keyword>
<evidence type="ECO:0000259" key="7">
    <source>
        <dbReference type="PROSITE" id="PS50156"/>
    </source>
</evidence>
<sequence length="776" mass="84883">MTQGLARWVTAHPIGVILTTLILVILAASGARLLGFSNDYRLFFSADNPQLQAFEELQQTYTKSNNVVIVIAPERGQVFNREVLSVVEQLTEAAWQTPYSTRVDSITNFQHSYGEGDDLIVEQLVEDAPQLTDAEIQAVRRIALNEPLLVNKLIAPEGDVTAINVAVYLPEKEAHRATPEVMEFIQRLVTEAERQHPQIDFYVTGIVAMNHALQEYSEADLKTLVPATFLVVVIGLALLLRSATGTLSTVLVVCCSTAAAMGLAGWLGIILTPSSIGAPTIIATLAIADCVHVLTNFLFARRDGNDKQAAMVESLCLNFKPIVLTSVTTAVGLLSLNFSDAPPLRDLGNIAAMGVMVALLLSVTLLPALMMILPVRRRPQAGAVDTTMAPLADFVIARRRSLLWGVGLVIVILAAAVPQNRLNDEFHKFFSEDTAVRQATEFIDRNLTGIYEIHYSLAASEPGGISAPAFLETLQAFTDWYRQQPHVIHVHSLVDIMKRLNQNLHGDDPDWYRIPGQRDLAAQYLLLYEMSLPYGLDLNDRINIDKSATRVTVTLTNLSSRELLDLEARAQAWLREHAPPSMQTEGASSPIMFAHIGERNIRSSLLGTAVALVLISFILIFALRSLKLGLISLVPNLVPALMAFGVWALSVGQIGFAMSIVASMSLGIIVDDTVHFLSKYLHARREKGMDAEAAIRYTFATVGRALWVTSLVLIAGFLVLSLSDFEFNSGTGALMALTIFCALLADFFFLPPLLMTLEQGRPGAPPQRQGLGDDER</sequence>
<feature type="transmembrane region" description="Helical" evidence="6">
    <location>
        <begin position="630"/>
        <end position="650"/>
    </location>
</feature>
<keyword evidence="2" id="KW-1003">Cell membrane</keyword>
<dbReference type="Gene3D" id="1.20.1640.10">
    <property type="entry name" value="Multidrug efflux transporter AcrB transmembrane domain"/>
    <property type="match status" value="2"/>
</dbReference>
<dbReference type="GO" id="GO:0005886">
    <property type="term" value="C:plasma membrane"/>
    <property type="evidence" value="ECO:0007669"/>
    <property type="project" value="UniProtKB-SubCell"/>
</dbReference>
<feature type="transmembrane region" description="Helical" evidence="6">
    <location>
        <begin position="732"/>
        <end position="754"/>
    </location>
</feature>
<feature type="transmembrane region" description="Helical" evidence="6">
    <location>
        <begin position="350"/>
        <end position="373"/>
    </location>
</feature>
<protein>
    <submittedName>
        <fullName evidence="8">RND transporter</fullName>
    </submittedName>
</protein>
<dbReference type="PROSITE" id="PS50156">
    <property type="entry name" value="SSD"/>
    <property type="match status" value="1"/>
</dbReference>
<dbReference type="SUPFAM" id="SSF82866">
    <property type="entry name" value="Multidrug efflux transporter AcrB transmembrane domain"/>
    <property type="match status" value="2"/>
</dbReference>
<keyword evidence="5 6" id="KW-0472">Membrane</keyword>
<dbReference type="EMBL" id="CP013099">
    <property type="protein sequence ID" value="ALP54107.1"/>
    <property type="molecule type" value="Genomic_DNA"/>
</dbReference>
<evidence type="ECO:0000256" key="5">
    <source>
        <dbReference type="ARBA" id="ARBA00023136"/>
    </source>
</evidence>
<comment type="subcellular location">
    <subcellularLocation>
        <location evidence="1">Cell membrane</location>
        <topology evidence="1">Multi-pass membrane protein</topology>
    </subcellularLocation>
</comment>
<reference evidence="8" key="1">
    <citation type="submission" date="2015-10" db="EMBL/GenBank/DDBJ databases">
        <title>Description of Candidatus Tenderia electrophaga gen. nov, sp. nov., an Uncultivated Electroautotroph from a Biocathode Enrichment.</title>
        <authorList>
            <person name="Eddie B.J."/>
            <person name="Malanoski A.P."/>
            <person name="Wang Z."/>
            <person name="Hall R.J."/>
            <person name="Oh S.D."/>
            <person name="Heiner C."/>
            <person name="Lin B."/>
            <person name="Strycharz-Glaven S.M."/>
        </authorList>
    </citation>
    <scope>NUCLEOTIDE SEQUENCE [LARGE SCALE GENOMIC DNA]</scope>
    <source>
        <strain evidence="8">NRL1</strain>
    </source>
</reference>
<feature type="transmembrane region" description="Helical" evidence="6">
    <location>
        <begin position="697"/>
        <end position="720"/>
    </location>
</feature>
<name>A0A0S2TG10_9GAMM</name>
<dbReference type="PANTHER" id="PTHR33406">
    <property type="entry name" value="MEMBRANE PROTEIN MJ1562-RELATED"/>
    <property type="match status" value="1"/>
</dbReference>
<dbReference type="Proteomes" id="UP000055136">
    <property type="component" value="Chromosome"/>
</dbReference>
<evidence type="ECO:0000256" key="3">
    <source>
        <dbReference type="ARBA" id="ARBA00022692"/>
    </source>
</evidence>
<evidence type="ECO:0000313" key="8">
    <source>
        <dbReference type="EMBL" id="ALP54107.1"/>
    </source>
</evidence>
<dbReference type="AlphaFoldDB" id="A0A0S2TG10"/>
<evidence type="ECO:0000313" key="9">
    <source>
        <dbReference type="Proteomes" id="UP000055136"/>
    </source>
</evidence>
<evidence type="ECO:0000256" key="6">
    <source>
        <dbReference type="SAM" id="Phobius"/>
    </source>
</evidence>
<feature type="transmembrane region" description="Helical" evidence="6">
    <location>
        <begin position="401"/>
        <end position="418"/>
    </location>
</feature>
<proteinExistence type="predicted"/>
<feature type="transmembrane region" description="Helical" evidence="6">
    <location>
        <begin position="276"/>
        <end position="300"/>
    </location>
</feature>
<dbReference type="InterPro" id="IPR000731">
    <property type="entry name" value="SSD"/>
</dbReference>
<dbReference type="PANTHER" id="PTHR33406:SF12">
    <property type="entry name" value="BLR2997 PROTEIN"/>
    <property type="match status" value="1"/>
</dbReference>
<dbReference type="InterPro" id="IPR004869">
    <property type="entry name" value="MMPL_dom"/>
</dbReference>
<feature type="transmembrane region" description="Helical" evidence="6">
    <location>
        <begin position="656"/>
        <end position="677"/>
    </location>
</feature>
<evidence type="ECO:0000256" key="4">
    <source>
        <dbReference type="ARBA" id="ARBA00022989"/>
    </source>
</evidence>
<feature type="transmembrane region" description="Helical" evidence="6">
    <location>
        <begin position="223"/>
        <end position="240"/>
    </location>
</feature>
<organism evidence="8 9">
    <name type="scientific">Candidatus Tenderia electrophaga</name>
    <dbReference type="NCBI Taxonomy" id="1748243"/>
    <lineage>
        <taxon>Bacteria</taxon>
        <taxon>Pseudomonadati</taxon>
        <taxon>Pseudomonadota</taxon>
        <taxon>Gammaproteobacteria</taxon>
        <taxon>Candidatus Tenderiales</taxon>
        <taxon>Candidatus Tenderiaceae</taxon>
        <taxon>Candidatus Tenderia</taxon>
    </lineage>
</organism>
<feature type="transmembrane region" description="Helical" evidence="6">
    <location>
        <begin position="321"/>
        <end position="338"/>
    </location>
</feature>
<dbReference type="Pfam" id="PF03176">
    <property type="entry name" value="MMPL"/>
    <property type="match status" value="2"/>
</dbReference>
<feature type="transmembrane region" description="Helical" evidence="6">
    <location>
        <begin position="605"/>
        <end position="623"/>
    </location>
</feature>
<dbReference type="KEGG" id="tee:Tel_13735"/>
<keyword evidence="3 6" id="KW-0812">Transmembrane</keyword>
<dbReference type="InterPro" id="IPR050545">
    <property type="entry name" value="Mycobact_MmpL"/>
</dbReference>
<evidence type="ECO:0000256" key="2">
    <source>
        <dbReference type="ARBA" id="ARBA00022475"/>
    </source>
</evidence>
<evidence type="ECO:0000256" key="1">
    <source>
        <dbReference type="ARBA" id="ARBA00004651"/>
    </source>
</evidence>
<feature type="transmembrane region" description="Helical" evidence="6">
    <location>
        <begin position="247"/>
        <end position="270"/>
    </location>
</feature>
<dbReference type="STRING" id="1748243.Tel_13735"/>
<gene>
    <name evidence="8" type="ORF">Tel_13735</name>
</gene>
<keyword evidence="4 6" id="KW-1133">Transmembrane helix</keyword>